<evidence type="ECO:0000313" key="1">
    <source>
        <dbReference type="EMBL" id="KAK5109267.1"/>
    </source>
</evidence>
<reference evidence="1" key="1">
    <citation type="submission" date="2023-08" db="EMBL/GenBank/DDBJ databases">
        <title>Black Yeasts Isolated from many extreme environments.</title>
        <authorList>
            <person name="Coleine C."/>
            <person name="Stajich J.E."/>
            <person name="Selbmann L."/>
        </authorList>
    </citation>
    <scope>NUCLEOTIDE SEQUENCE</scope>
    <source>
        <strain evidence="1">CCFEE 5401</strain>
    </source>
</reference>
<name>A0AAN7TCE9_9PEZI</name>
<dbReference type="AlphaFoldDB" id="A0AAN7TCE9"/>
<protein>
    <submittedName>
        <fullName evidence="1">Uncharacterized protein</fullName>
    </submittedName>
</protein>
<accession>A0AAN7TCE9</accession>
<gene>
    <name evidence="1" type="ORF">LTR62_007141</name>
</gene>
<dbReference type="Proteomes" id="UP001310890">
    <property type="component" value="Unassembled WGS sequence"/>
</dbReference>
<sequence>MVLDDATAFDAFSTSPSPFDPYTSNHSSSATAFPAGSKLLHIDQRDANVNPFPGVQPIAVNLDALPRRFSLIGPLSHPECVAKGIQAQCTFVANMLQRPVIQDEANALAFHFTNRILMAPYGAPAGIAIAMGSAYRGNKNYRFSLWTPIAEDGRFSKDFF</sequence>
<comment type="caution">
    <text evidence="1">The sequence shown here is derived from an EMBL/GenBank/DDBJ whole genome shotgun (WGS) entry which is preliminary data.</text>
</comment>
<organism evidence="1 2">
    <name type="scientific">Meristemomyces frigidus</name>
    <dbReference type="NCBI Taxonomy" id="1508187"/>
    <lineage>
        <taxon>Eukaryota</taxon>
        <taxon>Fungi</taxon>
        <taxon>Dikarya</taxon>
        <taxon>Ascomycota</taxon>
        <taxon>Pezizomycotina</taxon>
        <taxon>Dothideomycetes</taxon>
        <taxon>Dothideomycetidae</taxon>
        <taxon>Mycosphaerellales</taxon>
        <taxon>Teratosphaeriaceae</taxon>
        <taxon>Meristemomyces</taxon>
    </lineage>
</organism>
<dbReference type="EMBL" id="JAVRRL010000067">
    <property type="protein sequence ID" value="KAK5109267.1"/>
    <property type="molecule type" value="Genomic_DNA"/>
</dbReference>
<proteinExistence type="predicted"/>
<evidence type="ECO:0000313" key="2">
    <source>
        <dbReference type="Proteomes" id="UP001310890"/>
    </source>
</evidence>